<keyword evidence="1" id="KW-0812">Transmembrane</keyword>
<evidence type="ECO:0000313" key="3">
    <source>
        <dbReference type="Proteomes" id="UP000046393"/>
    </source>
</evidence>
<protein>
    <submittedName>
        <fullName evidence="4">GLOBIN domain-containing protein</fullName>
    </submittedName>
</protein>
<dbReference type="PANTHER" id="PTHR46641:SF13">
    <property type="entry name" value="G_PROTEIN_RECEP_F1_2 DOMAIN-CONTAINING PROTEIN"/>
    <property type="match status" value="1"/>
</dbReference>
<feature type="domain" description="Globin" evidence="2">
    <location>
        <begin position="347"/>
        <end position="517"/>
    </location>
</feature>
<dbReference type="STRING" id="451379.A0A158R4C1"/>
<evidence type="ECO:0000259" key="2">
    <source>
        <dbReference type="PROSITE" id="PS01033"/>
    </source>
</evidence>
<dbReference type="PROSITE" id="PS01033">
    <property type="entry name" value="GLOBIN"/>
    <property type="match status" value="1"/>
</dbReference>
<feature type="transmembrane region" description="Helical" evidence="1">
    <location>
        <begin position="64"/>
        <end position="90"/>
    </location>
</feature>
<dbReference type="Proteomes" id="UP000046393">
    <property type="component" value="Unplaced"/>
</dbReference>
<dbReference type="Gene3D" id="1.10.490.10">
    <property type="entry name" value="Globins"/>
    <property type="match status" value="1"/>
</dbReference>
<dbReference type="InterPro" id="IPR044399">
    <property type="entry name" value="Mb-like_M"/>
</dbReference>
<dbReference type="GO" id="GO:0020037">
    <property type="term" value="F:heme binding"/>
    <property type="evidence" value="ECO:0007669"/>
    <property type="project" value="InterPro"/>
</dbReference>
<dbReference type="InterPro" id="IPR000971">
    <property type="entry name" value="Globin"/>
</dbReference>
<dbReference type="InterPro" id="IPR052954">
    <property type="entry name" value="GPCR-Ligand_Int"/>
</dbReference>
<feature type="transmembrane region" description="Helical" evidence="1">
    <location>
        <begin position="209"/>
        <end position="227"/>
    </location>
</feature>
<dbReference type="InterPro" id="IPR012292">
    <property type="entry name" value="Globin/Proto"/>
</dbReference>
<feature type="transmembrane region" description="Helical" evidence="1">
    <location>
        <begin position="21"/>
        <end position="44"/>
    </location>
</feature>
<accession>A0A158R4C1</accession>
<dbReference type="Pfam" id="PF00042">
    <property type="entry name" value="Globin"/>
    <property type="match status" value="1"/>
</dbReference>
<dbReference type="WBParaSite" id="SMUV_0000296501-mRNA-1">
    <property type="protein sequence ID" value="SMUV_0000296501-mRNA-1"/>
    <property type="gene ID" value="SMUV_0000296501"/>
</dbReference>
<sequence length="541" mass="62267">MVKCQAVGVRRCFAKRCSGSIIDALFCQLIKGYLTLFCVILGTVGNLHGIKSIHLSNFDKNRGVVLAASLISLAFWDTILLWCAVFYYSIGALLRPYNIEMPTMIIPWFQGCAQISLTASVWCVAAITVQRWWASRDPFRGSRSSRVLLNTVRNDGRNSSLSVIYCYTYRKHFKMPVVLSSLAIIVNLPAFFELTSIDCVMDDGMYSSMLVYWLRGYDFYVLWYRVIFRSIVSTIGPNIFIFKISFSAITLWTILLIRGSNRTRRRLFQLRDDISDRCAFKAYDTLDILEVAGFWSGSFMYASDLSNFLVVANSATNCVIYLKAASWLEQKIERRNTSLKRRCAFEALETSRRIDLLKSSWEKVKRTNAIKFGVHIIYAILSKSPQLAQVIDLNETSRHYELKRQDESLLESYDNLVVSPRIRQLGGHIVDFIESILDQMDKERSEEEIAAKIRQVAITHNNRNIVFTSSVWREFKNAVLTYIQEYPFDSDVKRRETIAAWNTFISMVIREMKKGIWQIEDEQLAASSNCRRYSVAFGPNV</sequence>
<proteinExistence type="predicted"/>
<feature type="transmembrane region" description="Helical" evidence="1">
    <location>
        <begin position="239"/>
        <end position="257"/>
    </location>
</feature>
<dbReference type="InterPro" id="IPR009050">
    <property type="entry name" value="Globin-like_sf"/>
</dbReference>
<dbReference type="AlphaFoldDB" id="A0A158R4C1"/>
<feature type="transmembrane region" description="Helical" evidence="1">
    <location>
        <begin position="177"/>
        <end position="197"/>
    </location>
</feature>
<keyword evidence="1" id="KW-0472">Membrane</keyword>
<dbReference type="CDD" id="cd01040">
    <property type="entry name" value="Mb-like"/>
    <property type="match status" value="1"/>
</dbReference>
<dbReference type="Gene3D" id="1.20.1070.10">
    <property type="entry name" value="Rhodopsin 7-helix transmembrane proteins"/>
    <property type="match status" value="1"/>
</dbReference>
<evidence type="ECO:0000313" key="4">
    <source>
        <dbReference type="WBParaSite" id="SMUV_0000296501-mRNA-1"/>
    </source>
</evidence>
<name>A0A158R4C1_9BILA</name>
<dbReference type="PANTHER" id="PTHR46641">
    <property type="entry name" value="FMRFAMIDE RECEPTOR-RELATED"/>
    <property type="match status" value="1"/>
</dbReference>
<evidence type="ECO:0000256" key="1">
    <source>
        <dbReference type="SAM" id="Phobius"/>
    </source>
</evidence>
<dbReference type="SUPFAM" id="SSF46458">
    <property type="entry name" value="Globin-like"/>
    <property type="match status" value="1"/>
</dbReference>
<dbReference type="GO" id="GO:0019825">
    <property type="term" value="F:oxygen binding"/>
    <property type="evidence" value="ECO:0007669"/>
    <property type="project" value="InterPro"/>
</dbReference>
<reference evidence="4" key="1">
    <citation type="submission" date="2016-04" db="UniProtKB">
        <authorList>
            <consortium name="WormBaseParasite"/>
        </authorList>
    </citation>
    <scope>IDENTIFICATION</scope>
</reference>
<dbReference type="SUPFAM" id="SSF81321">
    <property type="entry name" value="Family A G protein-coupled receptor-like"/>
    <property type="match status" value="1"/>
</dbReference>
<keyword evidence="1" id="KW-1133">Transmembrane helix</keyword>
<keyword evidence="3" id="KW-1185">Reference proteome</keyword>
<organism evidence="3 4">
    <name type="scientific">Syphacia muris</name>
    <dbReference type="NCBI Taxonomy" id="451379"/>
    <lineage>
        <taxon>Eukaryota</taxon>
        <taxon>Metazoa</taxon>
        <taxon>Ecdysozoa</taxon>
        <taxon>Nematoda</taxon>
        <taxon>Chromadorea</taxon>
        <taxon>Rhabditida</taxon>
        <taxon>Spirurina</taxon>
        <taxon>Oxyuridomorpha</taxon>
        <taxon>Oxyuroidea</taxon>
        <taxon>Oxyuridae</taxon>
        <taxon>Syphacia</taxon>
    </lineage>
</organism>